<dbReference type="AlphaFoldDB" id="A0A383ASJ2"/>
<protein>
    <submittedName>
        <fullName evidence="1">Uncharacterized protein</fullName>
    </submittedName>
</protein>
<feature type="non-terminal residue" evidence="1">
    <location>
        <position position="1"/>
    </location>
</feature>
<accession>A0A383ASJ2</accession>
<evidence type="ECO:0000313" key="1">
    <source>
        <dbReference type="EMBL" id="SVE10712.1"/>
    </source>
</evidence>
<reference evidence="1" key="1">
    <citation type="submission" date="2018-05" db="EMBL/GenBank/DDBJ databases">
        <authorList>
            <person name="Lanie J.A."/>
            <person name="Ng W.-L."/>
            <person name="Kazmierczak K.M."/>
            <person name="Andrzejewski T.M."/>
            <person name="Davidsen T.M."/>
            <person name="Wayne K.J."/>
            <person name="Tettelin H."/>
            <person name="Glass J.I."/>
            <person name="Rusch D."/>
            <person name="Podicherti R."/>
            <person name="Tsui H.-C.T."/>
            <person name="Winkler M.E."/>
        </authorList>
    </citation>
    <scope>NUCLEOTIDE SEQUENCE</scope>
</reference>
<name>A0A383ASJ2_9ZZZZ</name>
<feature type="non-terminal residue" evidence="1">
    <location>
        <position position="31"/>
    </location>
</feature>
<dbReference type="EMBL" id="UINC01194564">
    <property type="protein sequence ID" value="SVE10712.1"/>
    <property type="molecule type" value="Genomic_DNA"/>
</dbReference>
<sequence length="31" mass="3530">LCSCWFALSPHWAQIKLRQNPSTKSSVLCQP</sequence>
<proteinExistence type="predicted"/>
<organism evidence="1">
    <name type="scientific">marine metagenome</name>
    <dbReference type="NCBI Taxonomy" id="408172"/>
    <lineage>
        <taxon>unclassified sequences</taxon>
        <taxon>metagenomes</taxon>
        <taxon>ecological metagenomes</taxon>
    </lineage>
</organism>
<gene>
    <name evidence="1" type="ORF">METZ01_LOCUS463566</name>
</gene>